<organism evidence="1 2">
    <name type="scientific">Pseudozyma hubeiensis (strain SY62)</name>
    <name type="common">Yeast</name>
    <dbReference type="NCBI Taxonomy" id="1305764"/>
    <lineage>
        <taxon>Eukaryota</taxon>
        <taxon>Fungi</taxon>
        <taxon>Dikarya</taxon>
        <taxon>Basidiomycota</taxon>
        <taxon>Ustilaginomycotina</taxon>
        <taxon>Ustilaginomycetes</taxon>
        <taxon>Ustilaginales</taxon>
        <taxon>Ustilaginaceae</taxon>
        <taxon>Pseudozyma</taxon>
    </lineage>
</organism>
<dbReference type="EMBL" id="DF238801">
    <property type="protein sequence ID" value="GAC96347.1"/>
    <property type="molecule type" value="Genomic_DNA"/>
</dbReference>
<proteinExistence type="predicted"/>
<dbReference type="AlphaFoldDB" id="R9P564"/>
<keyword evidence="2" id="KW-1185">Reference proteome</keyword>
<dbReference type="GeneID" id="24109213"/>
<sequence>MRHLLRSENRSINHLLSPPMTFSNDNPVSASMTHFKFVQIRGFGRRETVSDMIVTLHTRSFFLVHLAGL</sequence>
<protein>
    <submittedName>
        <fullName evidence="1">Dihydrofolate synthetase</fullName>
    </submittedName>
</protein>
<dbReference type="Proteomes" id="UP000014071">
    <property type="component" value="Unassembled WGS sequence"/>
</dbReference>
<name>R9P564_PSEHS</name>
<dbReference type="HOGENOM" id="CLU_2777035_0_0_1"/>
<accession>R9P564</accession>
<gene>
    <name evidence="1" type="ORF">PHSY_003927</name>
</gene>
<evidence type="ECO:0000313" key="1">
    <source>
        <dbReference type="EMBL" id="GAC96347.1"/>
    </source>
</evidence>
<reference evidence="2" key="1">
    <citation type="journal article" date="2013" name="Genome Announc.">
        <title>Draft genome sequence of the basidiomycetous yeast-like fungus Pseudozyma hubeiensis SY62, which produces an abundant amount of the biosurfactant mannosylerythritol lipids.</title>
        <authorList>
            <person name="Konishi M."/>
            <person name="Hatada Y."/>
            <person name="Horiuchi J."/>
        </authorList>
    </citation>
    <scope>NUCLEOTIDE SEQUENCE [LARGE SCALE GENOMIC DNA]</scope>
    <source>
        <strain evidence="2">SY62</strain>
    </source>
</reference>
<dbReference type="RefSeq" id="XP_012189934.1">
    <property type="nucleotide sequence ID" value="XM_012334544.1"/>
</dbReference>
<evidence type="ECO:0000313" key="2">
    <source>
        <dbReference type="Proteomes" id="UP000014071"/>
    </source>
</evidence>